<keyword evidence="18 28" id="KW-1133">Transmembrane helix</keyword>
<feature type="transmembrane region" description="Helical" evidence="28">
    <location>
        <begin position="41"/>
        <end position="65"/>
    </location>
</feature>
<keyword evidence="32" id="KW-1185">Reference proteome</keyword>
<proteinExistence type="inferred from homology"/>
<dbReference type="InterPro" id="IPR001264">
    <property type="entry name" value="Glyco_trans_51"/>
</dbReference>
<evidence type="ECO:0000256" key="8">
    <source>
        <dbReference type="ARBA" id="ARBA00022475"/>
    </source>
</evidence>
<dbReference type="GO" id="GO:0008360">
    <property type="term" value="P:regulation of cell shape"/>
    <property type="evidence" value="ECO:0007669"/>
    <property type="project" value="UniProtKB-KW"/>
</dbReference>
<evidence type="ECO:0000256" key="27">
    <source>
        <dbReference type="SAM" id="MobiDB-lite"/>
    </source>
</evidence>
<dbReference type="Gene3D" id="1.10.3810.10">
    <property type="entry name" value="Biosynthetic peptidoglycan transglycosylase-like"/>
    <property type="match status" value="1"/>
</dbReference>
<comment type="catalytic activity">
    <reaction evidence="25">
        <text>[GlcNAc-(1-&gt;4)-Mur2Ac(oyl-L-Ala-gamma-D-Glu-L-Lys-D-Ala-D-Ala)](n)-di-trans,octa-cis-undecaprenyl diphosphate + beta-D-GlcNAc-(1-&gt;4)-Mur2Ac(oyl-L-Ala-gamma-D-Glu-L-Lys-D-Ala-D-Ala)-di-trans,octa-cis-undecaprenyl diphosphate = [GlcNAc-(1-&gt;4)-Mur2Ac(oyl-L-Ala-gamma-D-Glu-L-Lys-D-Ala-D-Ala)](n+1)-di-trans,octa-cis-undecaprenyl diphosphate + di-trans,octa-cis-undecaprenyl diphosphate + H(+)</text>
        <dbReference type="Rhea" id="RHEA:23708"/>
        <dbReference type="Rhea" id="RHEA-COMP:9602"/>
        <dbReference type="Rhea" id="RHEA-COMP:9603"/>
        <dbReference type="ChEBI" id="CHEBI:15378"/>
        <dbReference type="ChEBI" id="CHEBI:58405"/>
        <dbReference type="ChEBI" id="CHEBI:60033"/>
        <dbReference type="ChEBI" id="CHEBI:78435"/>
        <dbReference type="EC" id="2.4.99.28"/>
    </reaction>
</comment>
<evidence type="ECO:0000256" key="23">
    <source>
        <dbReference type="ARBA" id="ARBA00034000"/>
    </source>
</evidence>
<dbReference type="RefSeq" id="WP_201427782.1">
    <property type="nucleotide sequence ID" value="NZ_JAEQMG010000104.1"/>
</dbReference>
<dbReference type="FunFam" id="1.10.3810.10:FF:000001">
    <property type="entry name" value="Penicillin-binding protein 1A"/>
    <property type="match status" value="1"/>
</dbReference>
<evidence type="ECO:0000256" key="20">
    <source>
        <dbReference type="ARBA" id="ARBA00023251"/>
    </source>
</evidence>
<evidence type="ECO:0000313" key="32">
    <source>
        <dbReference type="Proteomes" id="UP000633365"/>
    </source>
</evidence>
<feature type="compositionally biased region" description="Basic and acidic residues" evidence="27">
    <location>
        <begin position="745"/>
        <end position="755"/>
    </location>
</feature>
<dbReference type="Pfam" id="PF00912">
    <property type="entry name" value="Transgly"/>
    <property type="match status" value="1"/>
</dbReference>
<dbReference type="GO" id="GO:0005886">
    <property type="term" value="C:plasma membrane"/>
    <property type="evidence" value="ECO:0007669"/>
    <property type="project" value="UniProtKB-SubCell"/>
</dbReference>
<dbReference type="Pfam" id="PF00905">
    <property type="entry name" value="Transpeptidase"/>
    <property type="match status" value="1"/>
</dbReference>
<dbReference type="EC" id="2.4.99.28" evidence="24"/>
<dbReference type="AlphaFoldDB" id="A0A935C222"/>
<dbReference type="GO" id="GO:0071555">
    <property type="term" value="P:cell wall organization"/>
    <property type="evidence" value="ECO:0007669"/>
    <property type="project" value="UniProtKB-KW"/>
</dbReference>
<keyword evidence="21" id="KW-0511">Multifunctional enzyme</keyword>
<keyword evidence="8" id="KW-1003">Cell membrane</keyword>
<dbReference type="InterPro" id="IPR036950">
    <property type="entry name" value="PBP_transglycosylase"/>
</dbReference>
<evidence type="ECO:0000256" key="24">
    <source>
        <dbReference type="ARBA" id="ARBA00044770"/>
    </source>
</evidence>
<comment type="catalytic activity">
    <reaction evidence="23">
        <text>Preferential cleavage: (Ac)2-L-Lys-D-Ala-|-D-Ala. Also transpeptidation of peptidyl-alanyl moieties that are N-acyl substituents of D-alanine.</text>
        <dbReference type="EC" id="3.4.16.4"/>
    </reaction>
</comment>
<evidence type="ECO:0000256" key="22">
    <source>
        <dbReference type="ARBA" id="ARBA00023316"/>
    </source>
</evidence>
<evidence type="ECO:0000256" key="10">
    <source>
        <dbReference type="ARBA" id="ARBA00022670"/>
    </source>
</evidence>
<evidence type="ECO:0000256" key="6">
    <source>
        <dbReference type="ARBA" id="ARBA00012448"/>
    </source>
</evidence>
<feature type="region of interest" description="Disordered" evidence="27">
    <location>
        <begin position="732"/>
        <end position="791"/>
    </location>
</feature>
<dbReference type="GO" id="GO:0009002">
    <property type="term" value="F:serine-type D-Ala-D-Ala carboxypeptidase activity"/>
    <property type="evidence" value="ECO:0007669"/>
    <property type="project" value="UniProtKB-EC"/>
</dbReference>
<evidence type="ECO:0000256" key="21">
    <source>
        <dbReference type="ARBA" id="ARBA00023268"/>
    </source>
</evidence>
<keyword evidence="16" id="KW-0735">Signal-anchor</keyword>
<dbReference type="SUPFAM" id="SSF56601">
    <property type="entry name" value="beta-lactamase/transpeptidase-like"/>
    <property type="match status" value="1"/>
</dbReference>
<protein>
    <recommendedName>
        <fullName evidence="7">Penicillin-binding protein 1A</fullName>
        <ecNumber evidence="24">2.4.99.28</ecNumber>
        <ecNumber evidence="6">3.4.16.4</ecNumber>
    </recommendedName>
</protein>
<accession>A0A935C222</accession>
<evidence type="ECO:0000256" key="16">
    <source>
        <dbReference type="ARBA" id="ARBA00022968"/>
    </source>
</evidence>
<keyword evidence="19 28" id="KW-0472">Membrane</keyword>
<comment type="caution">
    <text evidence="31">The sequence shown here is derived from an EMBL/GenBank/DDBJ whole genome shotgun (WGS) entry which is preliminary data.</text>
</comment>
<dbReference type="InterPro" id="IPR001460">
    <property type="entry name" value="PCN-bd_Tpept"/>
</dbReference>
<dbReference type="EC" id="3.4.16.4" evidence="6"/>
<keyword evidence="9" id="KW-0121">Carboxypeptidase</keyword>
<keyword evidence="15" id="KW-0133">Cell shape</keyword>
<keyword evidence="22" id="KW-0961">Cell wall biogenesis/degradation</keyword>
<dbReference type="InterPro" id="IPR012338">
    <property type="entry name" value="Beta-lactam/transpept-like"/>
</dbReference>
<keyword evidence="11" id="KW-0328">Glycosyltransferase</keyword>
<dbReference type="GO" id="GO:0046677">
    <property type="term" value="P:response to antibiotic"/>
    <property type="evidence" value="ECO:0007669"/>
    <property type="project" value="UniProtKB-KW"/>
</dbReference>
<evidence type="ECO:0000256" key="18">
    <source>
        <dbReference type="ARBA" id="ARBA00022989"/>
    </source>
</evidence>
<keyword evidence="13 28" id="KW-0812">Transmembrane</keyword>
<sequence length="791" mass="88564">MRNKRETDISSYTGKIPEQPEITYKRSESGAKRFFKGLGKFLLTMFSIFAIAGIITAVSLGIYIYHLASEPTGIDLKAKSMNQTSRIFIKDSDTGEFTEARKLYDTENRIWVDNQNIPQYMKEAQVAIEDKRFYEHNGVDWQRTLSAVAMLATGKDSYGGSTITQQLIKNITDDNEVSINRKLREICKAFKLEQEYTKDQILEAYLNVVNFGNNCQGVEAAAQLYFGKSIKDCSLAECAAIAGITQNPSRWNPLIYPENNKERRELILSEMYDQEIISKQEYDAAMQESANMTFVGFKSANNDDDEDEDNDVQNWYYDQLFYDLRTDLAQYYNISEGAASEKIYTEGLKIYCAMDEKMQEYIEKEALKIDKSADPSIELGSVLMDFDGRVIATVGSSNRKTTDLAWDRAAHSALQPGSSIKPLFCYPIAIDTKQLYFSSKVNDEPLEKYQFDAASGTYISGPQNAYGSYLGEILLPDAIERSSNATAVQVMELIGGPTVAYEKALTKLNFKHLNEADAHNIGALSLGGLTGGVTVREMAAAYTYMGNQGLYHKPYTYYYITDSEDNVILDNRDSVPKQAYSAETATIMNRLLHYNIENTEHTRANYARISGWDIAGKTGTTDNDQDCWFCGMSPYGVMATWTGFDSPAHINDTTRSAKFFANVMGEYLKDKEQKEFNLSPNVIAATYNPVTGLVVSTDYVSGKYIGYYTEDNMPAFGSAWYDEDYSYDWNSESSQSSHDYTYDPQHSDQSSHHSSESSGSGSESSGSASSESDTPDPGRFDPVAPESSENP</sequence>
<dbReference type="Gene3D" id="3.40.710.10">
    <property type="entry name" value="DD-peptidase/beta-lactamase superfamily"/>
    <property type="match status" value="1"/>
</dbReference>
<evidence type="ECO:0000259" key="29">
    <source>
        <dbReference type="Pfam" id="PF00905"/>
    </source>
</evidence>
<dbReference type="EMBL" id="JAEQMG010000104">
    <property type="protein sequence ID" value="MBK6088981.1"/>
    <property type="molecule type" value="Genomic_DNA"/>
</dbReference>
<evidence type="ECO:0000256" key="9">
    <source>
        <dbReference type="ARBA" id="ARBA00022645"/>
    </source>
</evidence>
<keyword evidence="17" id="KW-0573">Peptidoglycan synthesis</keyword>
<feature type="domain" description="Penicillin-binding protein transpeptidase" evidence="29">
    <location>
        <begin position="382"/>
        <end position="635"/>
    </location>
</feature>
<comment type="subcellular location">
    <subcellularLocation>
        <location evidence="2">Cell membrane</location>
        <topology evidence="2">Single-pass type II membrane protein</topology>
    </subcellularLocation>
</comment>
<evidence type="ECO:0000256" key="17">
    <source>
        <dbReference type="ARBA" id="ARBA00022984"/>
    </source>
</evidence>
<evidence type="ECO:0000256" key="11">
    <source>
        <dbReference type="ARBA" id="ARBA00022676"/>
    </source>
</evidence>
<comment type="similarity">
    <text evidence="4">In the C-terminal section; belongs to the transpeptidase family.</text>
</comment>
<evidence type="ECO:0000256" key="28">
    <source>
        <dbReference type="SAM" id="Phobius"/>
    </source>
</evidence>
<comment type="pathway">
    <text evidence="3">Cell wall biogenesis; peptidoglycan biosynthesis.</text>
</comment>
<evidence type="ECO:0000256" key="26">
    <source>
        <dbReference type="ARBA" id="ARBA00060592"/>
    </source>
</evidence>
<keyword evidence="12" id="KW-0808">Transferase</keyword>
<evidence type="ECO:0000256" key="1">
    <source>
        <dbReference type="ARBA" id="ARBA00002624"/>
    </source>
</evidence>
<dbReference type="InterPro" id="IPR050396">
    <property type="entry name" value="Glycosyltr_51/Transpeptidase"/>
</dbReference>
<evidence type="ECO:0000256" key="3">
    <source>
        <dbReference type="ARBA" id="ARBA00004752"/>
    </source>
</evidence>
<evidence type="ECO:0000313" key="31">
    <source>
        <dbReference type="EMBL" id="MBK6088981.1"/>
    </source>
</evidence>
<feature type="compositionally biased region" description="Low complexity" evidence="27">
    <location>
        <begin position="756"/>
        <end position="772"/>
    </location>
</feature>
<evidence type="ECO:0000256" key="4">
    <source>
        <dbReference type="ARBA" id="ARBA00007090"/>
    </source>
</evidence>
<comment type="similarity">
    <text evidence="5">In the N-terminal section; belongs to the glycosyltransferase 51 family.</text>
</comment>
<name>A0A935C222_9FIRM</name>
<gene>
    <name evidence="31" type="ORF">JKK62_10060</name>
</gene>
<evidence type="ECO:0000256" key="13">
    <source>
        <dbReference type="ARBA" id="ARBA00022692"/>
    </source>
</evidence>
<keyword evidence="14" id="KW-0378">Hydrolase</keyword>
<evidence type="ECO:0000256" key="14">
    <source>
        <dbReference type="ARBA" id="ARBA00022801"/>
    </source>
</evidence>
<dbReference type="GO" id="GO:0006508">
    <property type="term" value="P:proteolysis"/>
    <property type="evidence" value="ECO:0007669"/>
    <property type="project" value="UniProtKB-KW"/>
</dbReference>
<reference evidence="31" key="1">
    <citation type="submission" date="2021-01" db="EMBL/GenBank/DDBJ databases">
        <title>Genome public.</title>
        <authorList>
            <person name="Liu C."/>
            <person name="Sun Q."/>
        </authorList>
    </citation>
    <scope>NUCLEOTIDE SEQUENCE</scope>
    <source>
        <strain evidence="31">M6</strain>
    </source>
</reference>
<keyword evidence="10" id="KW-0645">Protease</keyword>
<dbReference type="SUPFAM" id="SSF53955">
    <property type="entry name" value="Lysozyme-like"/>
    <property type="match status" value="1"/>
</dbReference>
<dbReference type="GO" id="GO:0009252">
    <property type="term" value="P:peptidoglycan biosynthetic process"/>
    <property type="evidence" value="ECO:0007669"/>
    <property type="project" value="UniProtKB-KW"/>
</dbReference>
<dbReference type="InterPro" id="IPR023346">
    <property type="entry name" value="Lysozyme-like_dom_sf"/>
</dbReference>
<keyword evidence="20" id="KW-0046">Antibiotic resistance</keyword>
<dbReference type="PANTHER" id="PTHR32282:SF11">
    <property type="entry name" value="PENICILLIN-BINDING PROTEIN 1B"/>
    <property type="match status" value="1"/>
</dbReference>
<evidence type="ECO:0000256" key="2">
    <source>
        <dbReference type="ARBA" id="ARBA00004401"/>
    </source>
</evidence>
<dbReference type="GO" id="GO:0008658">
    <property type="term" value="F:penicillin binding"/>
    <property type="evidence" value="ECO:0007669"/>
    <property type="project" value="InterPro"/>
</dbReference>
<feature type="domain" description="Glycosyl transferase family 51" evidence="30">
    <location>
        <begin position="103"/>
        <end position="271"/>
    </location>
</feature>
<comment type="function">
    <text evidence="1">Cell wall formation. Synthesis of cross-linked peptidoglycan from the lipid intermediates. The enzyme has a penicillin-insensitive transglycosylase N-terminal domain (formation of linear glycan strands) and a penicillin-sensitive transpeptidase C-terminal domain (cross-linking of the peptide subunits).</text>
</comment>
<dbReference type="GO" id="GO:0030288">
    <property type="term" value="C:outer membrane-bounded periplasmic space"/>
    <property type="evidence" value="ECO:0007669"/>
    <property type="project" value="TreeGrafter"/>
</dbReference>
<evidence type="ECO:0000256" key="5">
    <source>
        <dbReference type="ARBA" id="ARBA00007739"/>
    </source>
</evidence>
<organism evidence="31 32">
    <name type="scientific">Ruminococcus difficilis</name>
    <dbReference type="NCBI Taxonomy" id="2763069"/>
    <lineage>
        <taxon>Bacteria</taxon>
        <taxon>Bacillati</taxon>
        <taxon>Bacillota</taxon>
        <taxon>Clostridia</taxon>
        <taxon>Eubacteriales</taxon>
        <taxon>Oscillospiraceae</taxon>
        <taxon>Ruminococcus</taxon>
    </lineage>
</organism>
<evidence type="ECO:0000256" key="7">
    <source>
        <dbReference type="ARBA" id="ARBA00018638"/>
    </source>
</evidence>
<dbReference type="PANTHER" id="PTHR32282">
    <property type="entry name" value="BINDING PROTEIN TRANSPEPTIDASE, PUTATIVE-RELATED"/>
    <property type="match status" value="1"/>
</dbReference>
<dbReference type="Proteomes" id="UP000633365">
    <property type="component" value="Unassembled WGS sequence"/>
</dbReference>
<dbReference type="GO" id="GO:0008955">
    <property type="term" value="F:peptidoglycan glycosyltransferase activity"/>
    <property type="evidence" value="ECO:0007669"/>
    <property type="project" value="UniProtKB-EC"/>
</dbReference>
<evidence type="ECO:0000256" key="25">
    <source>
        <dbReference type="ARBA" id="ARBA00049902"/>
    </source>
</evidence>
<comment type="pathway">
    <text evidence="26">Glycan biosynthesis.</text>
</comment>
<evidence type="ECO:0000256" key="19">
    <source>
        <dbReference type="ARBA" id="ARBA00023136"/>
    </source>
</evidence>
<evidence type="ECO:0000259" key="30">
    <source>
        <dbReference type="Pfam" id="PF00912"/>
    </source>
</evidence>
<evidence type="ECO:0000256" key="15">
    <source>
        <dbReference type="ARBA" id="ARBA00022960"/>
    </source>
</evidence>
<evidence type="ECO:0000256" key="12">
    <source>
        <dbReference type="ARBA" id="ARBA00022679"/>
    </source>
</evidence>